<feature type="region of interest" description="Disordered" evidence="5">
    <location>
        <begin position="482"/>
        <end position="528"/>
    </location>
</feature>
<feature type="region of interest" description="Disordered" evidence="5">
    <location>
        <begin position="587"/>
        <end position="616"/>
    </location>
</feature>
<feature type="compositionally biased region" description="Low complexity" evidence="5">
    <location>
        <begin position="1135"/>
        <end position="1144"/>
    </location>
</feature>
<keyword evidence="3" id="KW-0863">Zinc-finger</keyword>
<feature type="compositionally biased region" description="Polar residues" evidence="5">
    <location>
        <begin position="243"/>
        <end position="265"/>
    </location>
</feature>
<feature type="domain" description="C2H2-type" evidence="6">
    <location>
        <begin position="931"/>
        <end position="958"/>
    </location>
</feature>
<evidence type="ECO:0000256" key="4">
    <source>
        <dbReference type="ARBA" id="ARBA00022833"/>
    </source>
</evidence>
<keyword evidence="1" id="KW-0479">Metal-binding</keyword>
<proteinExistence type="predicted"/>
<feature type="compositionally biased region" description="Polar residues" evidence="5">
    <location>
        <begin position="276"/>
        <end position="285"/>
    </location>
</feature>
<feature type="region of interest" description="Disordered" evidence="5">
    <location>
        <begin position="1"/>
        <end position="54"/>
    </location>
</feature>
<organism evidence="7 8">
    <name type="scientific">Pleurotus ostreatus</name>
    <name type="common">Oyster mushroom</name>
    <name type="synonym">White-rot fungus</name>
    <dbReference type="NCBI Taxonomy" id="5322"/>
    <lineage>
        <taxon>Eukaryota</taxon>
        <taxon>Fungi</taxon>
        <taxon>Dikarya</taxon>
        <taxon>Basidiomycota</taxon>
        <taxon>Agaricomycotina</taxon>
        <taxon>Agaricomycetes</taxon>
        <taxon>Agaricomycetidae</taxon>
        <taxon>Agaricales</taxon>
        <taxon>Pleurotineae</taxon>
        <taxon>Pleurotaceae</taxon>
        <taxon>Pleurotus</taxon>
    </lineage>
</organism>
<dbReference type="GO" id="GO:0008270">
    <property type="term" value="F:zinc ion binding"/>
    <property type="evidence" value="ECO:0007669"/>
    <property type="project" value="UniProtKB-KW"/>
</dbReference>
<protein>
    <recommendedName>
        <fullName evidence="6">C2H2-type domain-containing protein</fullName>
    </recommendedName>
</protein>
<dbReference type="EMBL" id="JACETU010000011">
    <property type="protein sequence ID" value="KAF7416236.1"/>
    <property type="molecule type" value="Genomic_DNA"/>
</dbReference>
<feature type="compositionally biased region" description="Basic residues" evidence="5">
    <location>
        <begin position="16"/>
        <end position="27"/>
    </location>
</feature>
<accession>A0A8H6ZJM1</accession>
<evidence type="ECO:0000256" key="5">
    <source>
        <dbReference type="SAM" id="MobiDB-lite"/>
    </source>
</evidence>
<dbReference type="InterPro" id="IPR013087">
    <property type="entry name" value="Znf_C2H2_type"/>
</dbReference>
<feature type="domain" description="C2H2-type" evidence="6">
    <location>
        <begin position="832"/>
        <end position="855"/>
    </location>
</feature>
<dbReference type="Proteomes" id="UP000623687">
    <property type="component" value="Unassembled WGS sequence"/>
</dbReference>
<feature type="compositionally biased region" description="Low complexity" evidence="5">
    <location>
        <begin position="229"/>
        <end position="242"/>
    </location>
</feature>
<sequence length="1159" mass="121586">MSSSQPIALPSTSNSHHNHSQYHHHSHSFSNPQNPSNPGNSYGNGQAMDYGNYHTRGDSIMTSGSYTGSSNGDDFNPASYTKHYMGSPLSWRSGSFGSRHVSGNAFYAGSPTAHLLSGFGSHEFKGGKMASMESEDRNSILNAVNLFESGREEELCRDYTCCGLHLPDLHALLDHFEEVHIVVVDANGNPVTAANGNHIPNGADGGTMRVAVSIPFNPQCNNPPLTTNANSSAPQSHASSISRLQSNFHAHSSSQDLGKHNTPTQAPYVPDYFAHSQHSGSQPIDTNHHQPQHSQSDLMQPSGKYAGNDMAYREGVPIDPDDMEMEMEESLAYPPSGHYGGHGSDANPHAYGSMSPPSSSAGTSSGMQGVSNSPSPPSSNSPSSTSGHGMPSPSSGVPTPPDTPITTPLSAYPSPRMGAFPPNLTPGKRALQHHGSHQSFQTGHRSLHHKISLQHIHQERLQQNHRTVDARGVVENARGVYASAPPSPHPGHVRNSWSHLHPMRGSSNNSLDGALGEDTSSNNGEANNFESALTQPSAAGMAAGGASTFPLNFDVDSGGSFGNDGVFSDGRGDGNFERLPATASSAGFDLDMMGSPSMPGSPNHTQTSIAGLSTSPSLTRHASLGSLGFSGVASSTNPSAWNGSRHSASGAGVPHNLSLHGLNDLDSAFGGVIHSEPTSPYVQQSHGSAFTNGAMNFGLHRMNSIDGAIMGGLSGMNALHAAEMAPACVPPALLFSPAGTANPTPVGSRSASPIGVKGKGKGKKTGSPSGRSNAVDGADVASSSKTASQSGAVGANGGAVIRPAPLANSAASALQSQSVTRPAASMLLSKPFRCPKPNCNKSYKQANGLKYHMTHGSCNFAPPKDIELRDRLLEARRREGIESNPGSTPGSGANTPIPGGAVVPDPLGLGTISELELREVEKEAERRLRPFACGIGDCPRRYKNMNGLRYHYQHSGDHGAMGLALLASGQHRCLARNSDKSGEREGRRAMASAPTSRSNSRASSTNRGVVGPSGNGTMNGMSYTQVYSSNGTYSPSVGANGTVNGVAPMSSPLSQGGFSSQQEYAIQQVQAQAVQMPMNVVTAQQQQQPVVDFTMSPQQQQQSQPHPEYSQQMQVTQAQLAYQAQYAELQRAQYHQQQQQASSQLPDQGEFGGVDINMT</sequence>
<feature type="domain" description="C2H2-type" evidence="6">
    <location>
        <begin position="159"/>
        <end position="180"/>
    </location>
</feature>
<dbReference type="GeneID" id="59372342"/>
<dbReference type="VEuPathDB" id="FungiDB:PC9H_002501"/>
<feature type="compositionally biased region" description="Polar residues" evidence="5">
    <location>
        <begin position="518"/>
        <end position="528"/>
    </location>
</feature>
<feature type="compositionally biased region" description="Low complexity" evidence="5">
    <location>
        <begin position="352"/>
        <end position="373"/>
    </location>
</feature>
<dbReference type="OrthoDB" id="3269380at2759"/>
<evidence type="ECO:0000256" key="2">
    <source>
        <dbReference type="ARBA" id="ARBA00022737"/>
    </source>
</evidence>
<feature type="compositionally biased region" description="Low complexity" evidence="5">
    <location>
        <begin position="991"/>
        <end position="1007"/>
    </location>
</feature>
<name>A0A8H6ZJM1_PLEOS</name>
<feature type="region of interest" description="Disordered" evidence="5">
    <location>
        <begin position="1094"/>
        <end position="1114"/>
    </location>
</feature>
<dbReference type="SMART" id="SM00355">
    <property type="entry name" value="ZnF_C2H2"/>
    <property type="match status" value="3"/>
</dbReference>
<feature type="region of interest" description="Disordered" evidence="5">
    <location>
        <begin position="742"/>
        <end position="796"/>
    </location>
</feature>
<dbReference type="GO" id="GO:0005634">
    <property type="term" value="C:nucleus"/>
    <property type="evidence" value="ECO:0007669"/>
    <property type="project" value="TreeGrafter"/>
</dbReference>
<feature type="region of interest" description="Disordered" evidence="5">
    <location>
        <begin position="975"/>
        <end position="1023"/>
    </location>
</feature>
<dbReference type="PANTHER" id="PTHR23057">
    <property type="entry name" value="JUXTAPOSED WITH ANOTHER ZINC FINGER PROTEIN 1"/>
    <property type="match status" value="1"/>
</dbReference>
<evidence type="ECO:0000256" key="3">
    <source>
        <dbReference type="ARBA" id="ARBA00022771"/>
    </source>
</evidence>
<keyword evidence="4" id="KW-0862">Zinc</keyword>
<reference evidence="7" key="1">
    <citation type="submission" date="2019-07" db="EMBL/GenBank/DDBJ databases">
        <authorList>
            <person name="Palmer J.M."/>
        </authorList>
    </citation>
    <scope>NUCLEOTIDE SEQUENCE</scope>
    <source>
        <strain evidence="7">PC9</strain>
    </source>
</reference>
<dbReference type="RefSeq" id="XP_036625783.1">
    <property type="nucleotide sequence ID" value="XM_036772137.1"/>
</dbReference>
<dbReference type="PANTHER" id="PTHR23057:SF0">
    <property type="entry name" value="JUXTAPOSED WITH ANOTHER ZINC FINGER PROTEIN 1"/>
    <property type="match status" value="1"/>
</dbReference>
<evidence type="ECO:0000313" key="8">
    <source>
        <dbReference type="Proteomes" id="UP000623687"/>
    </source>
</evidence>
<feature type="region of interest" description="Disordered" evidence="5">
    <location>
        <begin position="219"/>
        <end position="318"/>
    </location>
</feature>
<dbReference type="InterPro" id="IPR051580">
    <property type="entry name" value="ZnF-Chromatin_assoc"/>
</dbReference>
<feature type="region of interest" description="Disordered" evidence="5">
    <location>
        <begin position="1135"/>
        <end position="1159"/>
    </location>
</feature>
<feature type="compositionally biased region" description="Polar residues" evidence="5">
    <location>
        <begin position="781"/>
        <end position="791"/>
    </location>
</feature>
<feature type="compositionally biased region" description="Polar residues" evidence="5">
    <location>
        <begin position="742"/>
        <end position="751"/>
    </location>
</feature>
<keyword evidence="2" id="KW-0677">Repeat</keyword>
<feature type="compositionally biased region" description="Polar residues" evidence="5">
    <location>
        <begin position="598"/>
        <end position="616"/>
    </location>
</feature>
<feature type="region of interest" description="Disordered" evidence="5">
    <location>
        <begin position="332"/>
        <end position="441"/>
    </location>
</feature>
<keyword evidence="8" id="KW-1185">Reference proteome</keyword>
<evidence type="ECO:0000259" key="6">
    <source>
        <dbReference type="SMART" id="SM00355"/>
    </source>
</evidence>
<dbReference type="AlphaFoldDB" id="A0A8H6ZJM1"/>
<feature type="compositionally biased region" description="Low complexity" evidence="5">
    <location>
        <begin position="1096"/>
        <end position="1114"/>
    </location>
</feature>
<feature type="compositionally biased region" description="Low complexity" evidence="5">
    <location>
        <begin position="28"/>
        <end position="45"/>
    </location>
</feature>
<gene>
    <name evidence="7" type="ORF">PC9H_002501</name>
</gene>
<comment type="caution">
    <text evidence="7">The sequence shown here is derived from an EMBL/GenBank/DDBJ whole genome shotgun (WGS) entry which is preliminary data.</text>
</comment>
<feature type="compositionally biased region" description="Polar residues" evidence="5">
    <location>
        <begin position="219"/>
        <end position="228"/>
    </location>
</feature>
<evidence type="ECO:0000313" key="7">
    <source>
        <dbReference type="EMBL" id="KAF7416236.1"/>
    </source>
</evidence>
<feature type="compositionally biased region" description="Basic and acidic residues" evidence="5">
    <location>
        <begin position="977"/>
        <end position="988"/>
    </location>
</feature>
<evidence type="ECO:0000256" key="1">
    <source>
        <dbReference type="ARBA" id="ARBA00022723"/>
    </source>
</evidence>